<organism evidence="1 2">
    <name type="scientific">Mytilus coruscus</name>
    <name type="common">Sea mussel</name>
    <dbReference type="NCBI Taxonomy" id="42192"/>
    <lineage>
        <taxon>Eukaryota</taxon>
        <taxon>Metazoa</taxon>
        <taxon>Spiralia</taxon>
        <taxon>Lophotrochozoa</taxon>
        <taxon>Mollusca</taxon>
        <taxon>Bivalvia</taxon>
        <taxon>Autobranchia</taxon>
        <taxon>Pteriomorphia</taxon>
        <taxon>Mytilida</taxon>
        <taxon>Mytiloidea</taxon>
        <taxon>Mytilidae</taxon>
        <taxon>Mytilinae</taxon>
        <taxon>Mytilus</taxon>
    </lineage>
</organism>
<dbReference type="PANTHER" id="PTHR19963:SF30">
    <property type="entry name" value="ENDONUCLEASE_EXONUCLEASE_PHOSPHATASE DOMAIN-CONTAINING PROTEIN"/>
    <property type="match status" value="1"/>
</dbReference>
<name>A0A6J8BI92_MYTCO</name>
<dbReference type="Proteomes" id="UP000507470">
    <property type="component" value="Unassembled WGS sequence"/>
</dbReference>
<dbReference type="PANTHER" id="PTHR19963">
    <property type="entry name" value="CCHC-TYPE DOMAIN-CONTAINING PROTEIN"/>
    <property type="match status" value="1"/>
</dbReference>
<reference evidence="1 2" key="1">
    <citation type="submission" date="2020-06" db="EMBL/GenBank/DDBJ databases">
        <authorList>
            <person name="Li R."/>
            <person name="Bekaert M."/>
        </authorList>
    </citation>
    <scope>NUCLEOTIDE SEQUENCE [LARGE SCALE GENOMIC DNA]</scope>
    <source>
        <strain evidence="2">wild</strain>
    </source>
</reference>
<evidence type="ECO:0008006" key="3">
    <source>
        <dbReference type="Google" id="ProtNLM"/>
    </source>
</evidence>
<proteinExistence type="predicted"/>
<evidence type="ECO:0000313" key="1">
    <source>
        <dbReference type="EMBL" id="CAC5382369.1"/>
    </source>
</evidence>
<accession>A0A6J8BI92</accession>
<evidence type="ECO:0000313" key="2">
    <source>
        <dbReference type="Proteomes" id="UP000507470"/>
    </source>
</evidence>
<dbReference type="EMBL" id="CACVKT020003209">
    <property type="protein sequence ID" value="CAC5382369.1"/>
    <property type="molecule type" value="Genomic_DNA"/>
</dbReference>
<dbReference type="OrthoDB" id="6091153at2759"/>
<dbReference type="AlphaFoldDB" id="A0A6J8BI92"/>
<gene>
    <name evidence="1" type="ORF">MCOR_18207</name>
</gene>
<protein>
    <recommendedName>
        <fullName evidence="3">Retrotransposon gag domain-containing protein</fullName>
    </recommendedName>
</protein>
<sequence>MDDSNVVTFGPNTGNRDEVDETLSNEVIASSSEKNLTAERMVSDAKVEMKFMVDKCFSDFSERMDSMLTKFDHHITNKITPILGRGYDSSSISASGEAKQSKQDLNNSHFTENIRAKPDIKCKIKPQLYDGSDDLEEYLTQFYLLAELNDWDLRSKALLLASSLTGSARALLNEMTEGERHDFECLVTMLKSRFGSINRSEVFRAELQTRVRLRNESLPELAQAIKKLTRRAYPGTSRIVRDTLALDYFIDAITETDIRLRSREVGPKTIYEAENIAVRLEALRLADRQKGRSVRTADACDADDSKIVSEIKEIKLGIRNLQNDVGAIKKNNTNGQCITIITTMVHVNKEDQIILVIEISTKIITARKTTKRRVRVSRLDHNKKTQHNYFKCFLGER</sequence>
<keyword evidence="2" id="KW-1185">Reference proteome</keyword>